<dbReference type="InterPro" id="IPR002716">
    <property type="entry name" value="PIN_dom"/>
</dbReference>
<dbReference type="RefSeq" id="WP_188871599.1">
    <property type="nucleotide sequence ID" value="NZ_BMOO01000003.1"/>
</dbReference>
<gene>
    <name evidence="8" type="ORF">GCM10009017_15610</name>
    <name evidence="9" type="ORF">J2752_000175</name>
</gene>
<dbReference type="GO" id="GO:0046872">
    <property type="term" value="F:metal ion binding"/>
    <property type="evidence" value="ECO:0007669"/>
    <property type="project" value="UniProtKB-KW"/>
</dbReference>
<protein>
    <submittedName>
        <fullName evidence="9">Putative nucleic acid-binding protein</fullName>
    </submittedName>
</protein>
<dbReference type="Proteomes" id="UP000765891">
    <property type="component" value="Unassembled WGS sequence"/>
</dbReference>
<keyword evidence="4" id="KW-0378">Hydrolase</keyword>
<evidence type="ECO:0000313" key="9">
    <source>
        <dbReference type="EMBL" id="MBP1953294.1"/>
    </source>
</evidence>
<evidence type="ECO:0000256" key="5">
    <source>
        <dbReference type="ARBA" id="ARBA00022842"/>
    </source>
</evidence>
<comment type="caution">
    <text evidence="8">The sequence shown here is derived from an EMBL/GenBank/DDBJ whole genome shotgun (WGS) entry which is preliminary data.</text>
</comment>
<keyword evidence="10" id="KW-1185">Reference proteome</keyword>
<dbReference type="Proteomes" id="UP000614609">
    <property type="component" value="Unassembled WGS sequence"/>
</dbReference>
<dbReference type="CDD" id="cd09871">
    <property type="entry name" value="PIN_MtVapC28-VapC30-like"/>
    <property type="match status" value="1"/>
</dbReference>
<evidence type="ECO:0000313" key="8">
    <source>
        <dbReference type="EMBL" id="GGM66383.1"/>
    </source>
</evidence>
<dbReference type="EMBL" id="BMOO01000003">
    <property type="protein sequence ID" value="GGM66383.1"/>
    <property type="molecule type" value="Genomic_DNA"/>
</dbReference>
<dbReference type="Pfam" id="PF01850">
    <property type="entry name" value="PIN"/>
    <property type="match status" value="1"/>
</dbReference>
<dbReference type="AlphaFoldDB" id="A0A830FPB8"/>
<comment type="similarity">
    <text evidence="6">Belongs to the PINc/VapC protein family.</text>
</comment>
<keyword evidence="2" id="KW-0540">Nuclease</keyword>
<dbReference type="EMBL" id="JAGGKO010000001">
    <property type="protein sequence ID" value="MBP1953294.1"/>
    <property type="molecule type" value="Genomic_DNA"/>
</dbReference>
<evidence type="ECO:0000256" key="6">
    <source>
        <dbReference type="ARBA" id="ARBA00038093"/>
    </source>
</evidence>
<name>A0A830FPB8_9EURY</name>
<reference evidence="8" key="2">
    <citation type="submission" date="2020-09" db="EMBL/GenBank/DDBJ databases">
        <authorList>
            <person name="Sun Q."/>
            <person name="Ohkuma M."/>
        </authorList>
    </citation>
    <scope>NUCLEOTIDE SEQUENCE</scope>
    <source>
        <strain evidence="8">JCM 16108</strain>
    </source>
</reference>
<dbReference type="Gene3D" id="3.40.50.1010">
    <property type="entry name" value="5'-nuclease"/>
    <property type="match status" value="1"/>
</dbReference>
<dbReference type="InterPro" id="IPR029060">
    <property type="entry name" value="PIN-like_dom_sf"/>
</dbReference>
<dbReference type="InterPro" id="IPR050556">
    <property type="entry name" value="Type_II_TA_system_RNase"/>
</dbReference>
<evidence type="ECO:0000256" key="3">
    <source>
        <dbReference type="ARBA" id="ARBA00022723"/>
    </source>
</evidence>
<reference evidence="9" key="3">
    <citation type="submission" date="2021-03" db="EMBL/GenBank/DDBJ databases">
        <title>Genomic Encyclopedia of Type Strains, Phase IV (KMG-IV): sequencing the most valuable type-strain genomes for metagenomic binning, comparative biology and taxonomic classification.</title>
        <authorList>
            <person name="Goeker M."/>
        </authorList>
    </citation>
    <scope>NUCLEOTIDE SEQUENCE</scope>
    <source>
        <strain evidence="9">DSM 22443</strain>
    </source>
</reference>
<dbReference type="GO" id="GO:0016787">
    <property type="term" value="F:hydrolase activity"/>
    <property type="evidence" value="ECO:0007669"/>
    <property type="project" value="UniProtKB-KW"/>
</dbReference>
<dbReference type="GO" id="GO:0004518">
    <property type="term" value="F:nuclease activity"/>
    <property type="evidence" value="ECO:0007669"/>
    <property type="project" value="UniProtKB-KW"/>
</dbReference>
<keyword evidence="3" id="KW-0479">Metal-binding</keyword>
<reference evidence="8" key="1">
    <citation type="journal article" date="2014" name="Int. J. Syst. Evol. Microbiol.">
        <title>Complete genome sequence of Corynebacterium casei LMG S-19264T (=DSM 44701T), isolated from a smear-ripened cheese.</title>
        <authorList>
            <consortium name="US DOE Joint Genome Institute (JGI-PGF)"/>
            <person name="Walter F."/>
            <person name="Albersmeier A."/>
            <person name="Kalinowski J."/>
            <person name="Ruckert C."/>
        </authorList>
    </citation>
    <scope>NUCLEOTIDE SEQUENCE</scope>
    <source>
        <strain evidence="8">JCM 16108</strain>
    </source>
</reference>
<evidence type="ECO:0000256" key="4">
    <source>
        <dbReference type="ARBA" id="ARBA00022801"/>
    </source>
</evidence>
<evidence type="ECO:0000256" key="2">
    <source>
        <dbReference type="ARBA" id="ARBA00022722"/>
    </source>
</evidence>
<proteinExistence type="inferred from homology"/>
<dbReference type="SUPFAM" id="SSF88723">
    <property type="entry name" value="PIN domain-like"/>
    <property type="match status" value="1"/>
</dbReference>
<keyword evidence="5" id="KW-0460">Magnesium</keyword>
<organism evidence="8 10">
    <name type="scientific">Halarchaeum rubridurum</name>
    <dbReference type="NCBI Taxonomy" id="489911"/>
    <lineage>
        <taxon>Archaea</taxon>
        <taxon>Methanobacteriati</taxon>
        <taxon>Methanobacteriota</taxon>
        <taxon>Stenosarchaea group</taxon>
        <taxon>Halobacteria</taxon>
        <taxon>Halobacteriales</taxon>
        <taxon>Halobacteriaceae</taxon>
    </lineage>
</organism>
<sequence>MTVIAVDTNALLAILYDDDAHADRAEEALRDGYQRGRLVTTPIVYSELAADGQFDASADLDRFLSDMSITVVDPSREAIFRAGDAFDTYTARRPDGLQCPECGTERTATCPDCGHDLTPRQHVAADFVIGGHALVDADELVTFDQAFYESYFSGLTLTP</sequence>
<feature type="domain" description="PIN" evidence="7">
    <location>
        <begin position="4"/>
        <end position="149"/>
    </location>
</feature>
<evidence type="ECO:0000259" key="7">
    <source>
        <dbReference type="Pfam" id="PF01850"/>
    </source>
</evidence>
<evidence type="ECO:0000313" key="10">
    <source>
        <dbReference type="Proteomes" id="UP000614609"/>
    </source>
</evidence>
<evidence type="ECO:0000256" key="1">
    <source>
        <dbReference type="ARBA" id="ARBA00001946"/>
    </source>
</evidence>
<dbReference type="PANTHER" id="PTHR33653:SF1">
    <property type="entry name" value="RIBONUCLEASE VAPC2"/>
    <property type="match status" value="1"/>
</dbReference>
<accession>A0A830FPB8</accession>
<comment type="cofactor">
    <cofactor evidence="1">
        <name>Mg(2+)</name>
        <dbReference type="ChEBI" id="CHEBI:18420"/>
    </cofactor>
</comment>
<dbReference type="PANTHER" id="PTHR33653">
    <property type="entry name" value="RIBONUCLEASE VAPC2"/>
    <property type="match status" value="1"/>
</dbReference>